<feature type="compositionally biased region" description="Low complexity" evidence="1">
    <location>
        <begin position="197"/>
        <end position="210"/>
    </location>
</feature>
<comment type="caution">
    <text evidence="2">The sequence shown here is derived from an EMBL/GenBank/DDBJ whole genome shotgun (WGS) entry which is preliminary data.</text>
</comment>
<proteinExistence type="predicted"/>
<protein>
    <submittedName>
        <fullName evidence="2">Uncharacterized protein</fullName>
    </submittedName>
</protein>
<dbReference type="EMBL" id="CALNXK010000011">
    <property type="protein sequence ID" value="CAH3043954.1"/>
    <property type="molecule type" value="Genomic_DNA"/>
</dbReference>
<feature type="region of interest" description="Disordered" evidence="1">
    <location>
        <begin position="171"/>
        <end position="230"/>
    </location>
</feature>
<gene>
    <name evidence="2" type="ORF">PLOB_00002746</name>
</gene>
<keyword evidence="3" id="KW-1185">Reference proteome</keyword>
<evidence type="ECO:0000313" key="3">
    <source>
        <dbReference type="Proteomes" id="UP001159405"/>
    </source>
</evidence>
<sequence length="291" mass="31826">MERNCSFQRLVGGQCGQDPRSTKVQDLVPLLTCNKDVSRHKSSLGLMTGHGVDTEVELILARSSIFSFPSNISDMDICPAHRSLLGIGWRRGLARCRIPAQLSKHVRKSCTTDRGINKAISGLILRITGIFLPVGSGICSECRITLGEQVRADCQDPQLIALSESIHELSFAEETTRTRPEHSTPATPGGSFYLPPSDDSSSSEEISFDSTPATTKREPNPIRSRLQRPWEEASKRTRRYYVRKAGQGLSTLLQDIAPSDSGSLFTAVYSSGVIQRTLQCNGEEATSSSVN</sequence>
<feature type="non-terminal residue" evidence="2">
    <location>
        <position position="291"/>
    </location>
</feature>
<name>A0ABN8N8L4_9CNID</name>
<organism evidence="2 3">
    <name type="scientific">Porites lobata</name>
    <dbReference type="NCBI Taxonomy" id="104759"/>
    <lineage>
        <taxon>Eukaryota</taxon>
        <taxon>Metazoa</taxon>
        <taxon>Cnidaria</taxon>
        <taxon>Anthozoa</taxon>
        <taxon>Hexacorallia</taxon>
        <taxon>Scleractinia</taxon>
        <taxon>Fungiina</taxon>
        <taxon>Poritidae</taxon>
        <taxon>Porites</taxon>
    </lineage>
</organism>
<evidence type="ECO:0000256" key="1">
    <source>
        <dbReference type="SAM" id="MobiDB-lite"/>
    </source>
</evidence>
<accession>A0ABN8N8L4</accession>
<dbReference type="Proteomes" id="UP001159405">
    <property type="component" value="Unassembled WGS sequence"/>
</dbReference>
<reference evidence="2 3" key="1">
    <citation type="submission" date="2022-05" db="EMBL/GenBank/DDBJ databases">
        <authorList>
            <consortium name="Genoscope - CEA"/>
            <person name="William W."/>
        </authorList>
    </citation>
    <scope>NUCLEOTIDE SEQUENCE [LARGE SCALE GENOMIC DNA]</scope>
</reference>
<evidence type="ECO:0000313" key="2">
    <source>
        <dbReference type="EMBL" id="CAH3043954.1"/>
    </source>
</evidence>